<sequence length="60" mass="6836">MLDNNILTPFQSGFVKGDYYKPPILNDDIANAMDDGKEVRAVSCDVSNEFDRVWHQGQLF</sequence>
<evidence type="ECO:0000313" key="1">
    <source>
        <dbReference type="EMBL" id="KAH3889569.1"/>
    </source>
</evidence>
<accession>A0A9D4N9A0</accession>
<protein>
    <submittedName>
        <fullName evidence="1">Uncharacterized protein</fullName>
    </submittedName>
</protein>
<proteinExistence type="predicted"/>
<gene>
    <name evidence="1" type="ORF">DPMN_013628</name>
</gene>
<keyword evidence="2" id="KW-1185">Reference proteome</keyword>
<reference evidence="1" key="2">
    <citation type="submission" date="2020-11" db="EMBL/GenBank/DDBJ databases">
        <authorList>
            <person name="McCartney M.A."/>
            <person name="Auch B."/>
            <person name="Kono T."/>
            <person name="Mallez S."/>
            <person name="Becker A."/>
            <person name="Gohl D.M."/>
            <person name="Silverstein K.A.T."/>
            <person name="Koren S."/>
            <person name="Bechman K.B."/>
            <person name="Herman A."/>
            <person name="Abrahante J.E."/>
            <person name="Garbe J."/>
        </authorList>
    </citation>
    <scope>NUCLEOTIDE SEQUENCE</scope>
    <source>
        <strain evidence="1">Duluth1</strain>
        <tissue evidence="1">Whole animal</tissue>
    </source>
</reference>
<comment type="caution">
    <text evidence="1">The sequence shown here is derived from an EMBL/GenBank/DDBJ whole genome shotgun (WGS) entry which is preliminary data.</text>
</comment>
<dbReference type="AlphaFoldDB" id="A0A9D4N9A0"/>
<evidence type="ECO:0000313" key="2">
    <source>
        <dbReference type="Proteomes" id="UP000828390"/>
    </source>
</evidence>
<dbReference type="Proteomes" id="UP000828390">
    <property type="component" value="Unassembled WGS sequence"/>
</dbReference>
<dbReference type="EMBL" id="JAIWYP010000001">
    <property type="protein sequence ID" value="KAH3889569.1"/>
    <property type="molecule type" value="Genomic_DNA"/>
</dbReference>
<organism evidence="1 2">
    <name type="scientific">Dreissena polymorpha</name>
    <name type="common">Zebra mussel</name>
    <name type="synonym">Mytilus polymorpha</name>
    <dbReference type="NCBI Taxonomy" id="45954"/>
    <lineage>
        <taxon>Eukaryota</taxon>
        <taxon>Metazoa</taxon>
        <taxon>Spiralia</taxon>
        <taxon>Lophotrochozoa</taxon>
        <taxon>Mollusca</taxon>
        <taxon>Bivalvia</taxon>
        <taxon>Autobranchia</taxon>
        <taxon>Heteroconchia</taxon>
        <taxon>Euheterodonta</taxon>
        <taxon>Imparidentia</taxon>
        <taxon>Neoheterodontei</taxon>
        <taxon>Myida</taxon>
        <taxon>Dreissenoidea</taxon>
        <taxon>Dreissenidae</taxon>
        <taxon>Dreissena</taxon>
    </lineage>
</organism>
<name>A0A9D4N9A0_DREPO</name>
<reference evidence="1" key="1">
    <citation type="journal article" date="2019" name="bioRxiv">
        <title>The Genome of the Zebra Mussel, Dreissena polymorpha: A Resource for Invasive Species Research.</title>
        <authorList>
            <person name="McCartney M.A."/>
            <person name="Auch B."/>
            <person name="Kono T."/>
            <person name="Mallez S."/>
            <person name="Zhang Y."/>
            <person name="Obille A."/>
            <person name="Becker A."/>
            <person name="Abrahante J.E."/>
            <person name="Garbe J."/>
            <person name="Badalamenti J.P."/>
            <person name="Herman A."/>
            <person name="Mangelson H."/>
            <person name="Liachko I."/>
            <person name="Sullivan S."/>
            <person name="Sone E.D."/>
            <person name="Koren S."/>
            <person name="Silverstein K.A.T."/>
            <person name="Beckman K.B."/>
            <person name="Gohl D.M."/>
        </authorList>
    </citation>
    <scope>NUCLEOTIDE SEQUENCE</scope>
    <source>
        <strain evidence="1">Duluth1</strain>
        <tissue evidence="1">Whole animal</tissue>
    </source>
</reference>